<reference evidence="2" key="2">
    <citation type="submission" date="2011-05" db="EMBL/GenBank/DDBJ databases">
        <title>Genomic sequence of CBF genes for cold tolerance in Triticum aestivum cultivar Norstar.</title>
        <authorList>
            <person name="MacLachlan P.R."/>
            <person name="Baga M."/>
            <person name="Chibbar R.N."/>
        </authorList>
    </citation>
    <scope>NUCLEOTIDE SEQUENCE</scope>
</reference>
<name>F5CPS3_WHEAT</name>
<gene>
    <name evidence="2" type="ORF">TAANSRALLha_1144N5.t00003</name>
</gene>
<sequence length="80" mass="9118">MPSGSSAKEEIIISPGNEKDQPPQQTPDLSEDAVYAVTDAEYEEEMKLMLRRLLLHDLRAWLPLEMLLHAVKPEPQSHPR</sequence>
<evidence type="ECO:0000313" key="2">
    <source>
        <dbReference type="EMBL" id="AEE00131.1"/>
    </source>
</evidence>
<feature type="compositionally biased region" description="Basic and acidic residues" evidence="1">
    <location>
        <begin position="7"/>
        <end position="21"/>
    </location>
</feature>
<dbReference type="EMBL" id="JF758493">
    <property type="protein sequence ID" value="AEE00131.1"/>
    <property type="molecule type" value="Genomic_DNA"/>
</dbReference>
<protein>
    <submittedName>
        <fullName evidence="2">Uncharacterized protein</fullName>
    </submittedName>
</protein>
<proteinExistence type="predicted"/>
<dbReference type="AlphaFoldDB" id="F5CPS3"/>
<evidence type="ECO:0000256" key="1">
    <source>
        <dbReference type="SAM" id="MobiDB-lite"/>
    </source>
</evidence>
<accession>F5CPS3</accession>
<feature type="region of interest" description="Disordered" evidence="1">
    <location>
        <begin position="1"/>
        <end position="29"/>
    </location>
</feature>
<reference evidence="2" key="1">
    <citation type="submission" date="2011-03" db="EMBL/GenBank/DDBJ databases">
        <authorList>
            <person name="Chibbar R."/>
            <person name="Baga M."/>
            <person name="MacLachlan P.R."/>
        </authorList>
    </citation>
    <scope>NUCLEOTIDE SEQUENCE</scope>
</reference>
<organism evidence="2">
    <name type="scientific">Triticum aestivum</name>
    <name type="common">Wheat</name>
    <dbReference type="NCBI Taxonomy" id="4565"/>
    <lineage>
        <taxon>Eukaryota</taxon>
        <taxon>Viridiplantae</taxon>
        <taxon>Streptophyta</taxon>
        <taxon>Embryophyta</taxon>
        <taxon>Tracheophyta</taxon>
        <taxon>Spermatophyta</taxon>
        <taxon>Magnoliopsida</taxon>
        <taxon>Liliopsida</taxon>
        <taxon>Poales</taxon>
        <taxon>Poaceae</taxon>
        <taxon>BOP clade</taxon>
        <taxon>Pooideae</taxon>
        <taxon>Triticodae</taxon>
        <taxon>Triticeae</taxon>
        <taxon>Triticinae</taxon>
        <taxon>Triticum</taxon>
    </lineage>
</organism>